<reference evidence="7" key="2">
    <citation type="journal article" date="2020" name="Microorganisms">
        <title>Osmotic Adaptation and Compatible Solute Biosynthesis of Phototrophic Bacteria as Revealed from Genome Analyses.</title>
        <authorList>
            <person name="Imhoff J.F."/>
            <person name="Rahn T."/>
            <person name="Kunzel S."/>
            <person name="Keller A."/>
            <person name="Neulinger S.C."/>
        </authorList>
    </citation>
    <scope>NUCLEOTIDE SEQUENCE</scope>
    <source>
        <strain evidence="7">LMG 28126</strain>
    </source>
</reference>
<feature type="domain" description="Thioredoxin" evidence="6">
    <location>
        <begin position="28"/>
        <end position="187"/>
    </location>
</feature>
<dbReference type="EMBL" id="NHSD01000111">
    <property type="protein sequence ID" value="MBK5926243.1"/>
    <property type="molecule type" value="Genomic_DNA"/>
</dbReference>
<dbReference type="CDD" id="cd00340">
    <property type="entry name" value="GSH_Peroxidase"/>
    <property type="match status" value="1"/>
</dbReference>
<dbReference type="RefSeq" id="WP_201155867.1">
    <property type="nucleotide sequence ID" value="NZ_NHSD01000111.1"/>
</dbReference>
<dbReference type="AlphaFoldDB" id="A0A934TIG2"/>
<dbReference type="PANTHER" id="PTHR11592">
    <property type="entry name" value="GLUTATHIONE PEROXIDASE"/>
    <property type="match status" value="1"/>
</dbReference>
<evidence type="ECO:0000256" key="4">
    <source>
        <dbReference type="RuleBase" id="RU000499"/>
    </source>
</evidence>
<reference evidence="7" key="1">
    <citation type="submission" date="2017-05" db="EMBL/GenBank/DDBJ databases">
        <authorList>
            <person name="Imhoff J.F."/>
            <person name="Rahn T."/>
            <person name="Kuenzel S."/>
            <person name="Neulinger S.C."/>
        </authorList>
    </citation>
    <scope>NUCLEOTIDE SEQUENCE</scope>
    <source>
        <strain evidence="7">LMG 28126</strain>
    </source>
</reference>
<dbReference type="InterPro" id="IPR013766">
    <property type="entry name" value="Thioredoxin_domain"/>
</dbReference>
<keyword evidence="2 4" id="KW-0575">Peroxidase</keyword>
<dbReference type="Gene3D" id="3.40.30.10">
    <property type="entry name" value="Glutaredoxin"/>
    <property type="match status" value="1"/>
</dbReference>
<evidence type="ECO:0000256" key="3">
    <source>
        <dbReference type="ARBA" id="ARBA00023002"/>
    </source>
</evidence>
<comment type="caution">
    <text evidence="7">The sequence shown here is derived from an EMBL/GenBank/DDBJ whole genome shotgun (WGS) entry which is preliminary data.</text>
</comment>
<dbReference type="GO" id="GO:0034599">
    <property type="term" value="P:cellular response to oxidative stress"/>
    <property type="evidence" value="ECO:0007669"/>
    <property type="project" value="TreeGrafter"/>
</dbReference>
<feature type="signal peptide" evidence="5">
    <location>
        <begin position="1"/>
        <end position="28"/>
    </location>
</feature>
<gene>
    <name evidence="7" type="ORF">CCR87_02550</name>
</gene>
<accession>A0A934TIG2</accession>
<proteinExistence type="inferred from homology"/>
<dbReference type="InterPro" id="IPR000889">
    <property type="entry name" value="Glutathione_peroxidase"/>
</dbReference>
<dbReference type="Pfam" id="PF00255">
    <property type="entry name" value="GSHPx"/>
    <property type="match status" value="1"/>
</dbReference>
<dbReference type="GO" id="GO:0004601">
    <property type="term" value="F:peroxidase activity"/>
    <property type="evidence" value="ECO:0007669"/>
    <property type="project" value="UniProtKB-KW"/>
</dbReference>
<evidence type="ECO:0000256" key="5">
    <source>
        <dbReference type="SAM" id="SignalP"/>
    </source>
</evidence>
<dbReference type="InterPro" id="IPR036249">
    <property type="entry name" value="Thioredoxin-like_sf"/>
</dbReference>
<keyword evidence="3 4" id="KW-0560">Oxidoreductase</keyword>
<evidence type="ECO:0000313" key="7">
    <source>
        <dbReference type="EMBL" id="MBK5926243.1"/>
    </source>
</evidence>
<dbReference type="SUPFAM" id="SSF52833">
    <property type="entry name" value="Thioredoxin-like"/>
    <property type="match status" value="1"/>
</dbReference>
<dbReference type="PROSITE" id="PS51355">
    <property type="entry name" value="GLUTATHIONE_PEROXID_3"/>
    <property type="match status" value="1"/>
</dbReference>
<dbReference type="PANTHER" id="PTHR11592:SF44">
    <property type="entry name" value="GLUTATHIONE PEROXIDASE"/>
    <property type="match status" value="1"/>
</dbReference>
<protein>
    <recommendedName>
        <fullName evidence="4">Glutathione peroxidase</fullName>
    </recommendedName>
</protein>
<dbReference type="InterPro" id="IPR029759">
    <property type="entry name" value="GPX_AS"/>
</dbReference>
<evidence type="ECO:0000259" key="6">
    <source>
        <dbReference type="PROSITE" id="PS51352"/>
    </source>
</evidence>
<keyword evidence="5" id="KW-0732">Signal</keyword>
<feature type="chain" id="PRO_5037159606" description="Glutathione peroxidase" evidence="5">
    <location>
        <begin position="29"/>
        <end position="189"/>
    </location>
</feature>
<evidence type="ECO:0000313" key="8">
    <source>
        <dbReference type="Proteomes" id="UP000706333"/>
    </source>
</evidence>
<comment type="similarity">
    <text evidence="1 4">Belongs to the glutathione peroxidase family.</text>
</comment>
<keyword evidence="8" id="KW-1185">Reference proteome</keyword>
<evidence type="ECO:0000256" key="1">
    <source>
        <dbReference type="ARBA" id="ARBA00006926"/>
    </source>
</evidence>
<dbReference type="PRINTS" id="PR01011">
    <property type="entry name" value="GLUTPROXDASE"/>
</dbReference>
<dbReference type="PROSITE" id="PS00460">
    <property type="entry name" value="GLUTATHIONE_PEROXID_1"/>
    <property type="match status" value="1"/>
</dbReference>
<sequence length="189" mass="19984">MHRRVFALAALAGTVALGATLGGARAQAASGDRLPQGLTLRGITGETLALDDWRGRPVLVVNTASRCGFTRQYDEMQALYERFADRGLVVLAVPSNDFNQELADDAAVAEFCEVNFGLTFPMAGITPVRGAQAHPLYAWLARAHGFAPRWNFNKVLIGADGSVRGTWGSMATPTGRAIVQAVEGALAGA</sequence>
<dbReference type="PROSITE" id="PS51352">
    <property type="entry name" value="THIOREDOXIN_2"/>
    <property type="match status" value="1"/>
</dbReference>
<evidence type="ECO:0000256" key="2">
    <source>
        <dbReference type="ARBA" id="ARBA00022559"/>
    </source>
</evidence>
<organism evidence="7 8">
    <name type="scientific">Rhodobaculum claviforme</name>
    <dbReference type="NCBI Taxonomy" id="1549854"/>
    <lineage>
        <taxon>Bacteria</taxon>
        <taxon>Pseudomonadati</taxon>
        <taxon>Pseudomonadota</taxon>
        <taxon>Alphaproteobacteria</taxon>
        <taxon>Rhodobacterales</taxon>
        <taxon>Paracoccaceae</taxon>
        <taxon>Rhodobaculum</taxon>
    </lineage>
</organism>
<dbReference type="Proteomes" id="UP000706333">
    <property type="component" value="Unassembled WGS sequence"/>
</dbReference>
<name>A0A934TIG2_9RHOB</name>